<dbReference type="PRINTS" id="PR00069">
    <property type="entry name" value="ALDKETRDTASE"/>
</dbReference>
<sequence length="323" mass="35879">MSQAPEIVFGAFGIDTYSTEQFNEILDTLDKHNVKQIDTARAYGTSEYVLQEFGAPRRFAISTKAKGWAPGTMGKQGVLDSIKDSFRELQVEQVDIFYLHAPDPSTPIEETLAAIQESYAAGKFKRFGISNFRPAEVQRIYDIQAAAKSVLPSVFQGNYNAISRHTESDLFPLLHKLKMSFYAYSPIAGGFLVKDSKSIREQTAGGRWGKDSPAEIGDSYAKMYTKDSLLDALDEWEVIANDAGIPKASLALRWLAYHSALKAANGDAIVFGATKPSQVEETCTYIKQGPLDDKIAERATALWKRIEKDAPLDMWNSHIALKY</sequence>
<comment type="caution">
    <text evidence="3">The sequence shown here is derived from an EMBL/GenBank/DDBJ whole genome shotgun (WGS) entry which is preliminary data.</text>
</comment>
<dbReference type="InterPro" id="IPR050523">
    <property type="entry name" value="AKR_Detox_Biosynth"/>
</dbReference>
<accession>A0ABR4CUQ8</accession>
<evidence type="ECO:0000256" key="1">
    <source>
        <dbReference type="ARBA" id="ARBA00023002"/>
    </source>
</evidence>
<dbReference type="InterPro" id="IPR020471">
    <property type="entry name" value="AKR"/>
</dbReference>
<dbReference type="SUPFAM" id="SSF51430">
    <property type="entry name" value="NAD(P)-linked oxidoreductase"/>
    <property type="match status" value="1"/>
</dbReference>
<gene>
    <name evidence="3" type="ORF">VTL71DRAFT_10911</name>
</gene>
<dbReference type="PANTHER" id="PTHR43364">
    <property type="entry name" value="NADH-SPECIFIC METHYLGLYOXAL REDUCTASE-RELATED"/>
    <property type="match status" value="1"/>
</dbReference>
<feature type="domain" description="NADP-dependent oxidoreductase" evidence="2">
    <location>
        <begin position="6"/>
        <end position="302"/>
    </location>
</feature>
<evidence type="ECO:0000313" key="3">
    <source>
        <dbReference type="EMBL" id="KAL2073585.1"/>
    </source>
</evidence>
<name>A0ABR4CUQ8_9HELO</name>
<keyword evidence="1" id="KW-0560">Oxidoreductase</keyword>
<dbReference type="Proteomes" id="UP001595075">
    <property type="component" value="Unassembled WGS sequence"/>
</dbReference>
<evidence type="ECO:0000259" key="2">
    <source>
        <dbReference type="Pfam" id="PF00248"/>
    </source>
</evidence>
<organism evidence="3 4">
    <name type="scientific">Oculimacula yallundae</name>
    <dbReference type="NCBI Taxonomy" id="86028"/>
    <lineage>
        <taxon>Eukaryota</taxon>
        <taxon>Fungi</taxon>
        <taxon>Dikarya</taxon>
        <taxon>Ascomycota</taxon>
        <taxon>Pezizomycotina</taxon>
        <taxon>Leotiomycetes</taxon>
        <taxon>Helotiales</taxon>
        <taxon>Ploettnerulaceae</taxon>
        <taxon>Oculimacula</taxon>
    </lineage>
</organism>
<proteinExistence type="predicted"/>
<protein>
    <recommendedName>
        <fullName evidence="2">NADP-dependent oxidoreductase domain-containing protein</fullName>
    </recommendedName>
</protein>
<dbReference type="InterPro" id="IPR036812">
    <property type="entry name" value="NAD(P)_OxRdtase_dom_sf"/>
</dbReference>
<reference evidence="3 4" key="1">
    <citation type="journal article" date="2024" name="Commun. Biol.">
        <title>Comparative genomic analysis of thermophilic fungi reveals convergent evolutionary adaptations and gene losses.</title>
        <authorList>
            <person name="Steindorff A.S."/>
            <person name="Aguilar-Pontes M.V."/>
            <person name="Robinson A.J."/>
            <person name="Andreopoulos B."/>
            <person name="LaButti K."/>
            <person name="Kuo A."/>
            <person name="Mondo S."/>
            <person name="Riley R."/>
            <person name="Otillar R."/>
            <person name="Haridas S."/>
            <person name="Lipzen A."/>
            <person name="Grimwood J."/>
            <person name="Schmutz J."/>
            <person name="Clum A."/>
            <person name="Reid I.D."/>
            <person name="Moisan M.C."/>
            <person name="Butler G."/>
            <person name="Nguyen T.T.M."/>
            <person name="Dewar K."/>
            <person name="Conant G."/>
            <person name="Drula E."/>
            <person name="Henrissat B."/>
            <person name="Hansel C."/>
            <person name="Singer S."/>
            <person name="Hutchinson M.I."/>
            <person name="de Vries R.P."/>
            <person name="Natvig D.O."/>
            <person name="Powell A.J."/>
            <person name="Tsang A."/>
            <person name="Grigoriev I.V."/>
        </authorList>
    </citation>
    <scope>NUCLEOTIDE SEQUENCE [LARGE SCALE GENOMIC DNA]</scope>
    <source>
        <strain evidence="3 4">CBS 494.80</strain>
    </source>
</reference>
<dbReference type="Pfam" id="PF00248">
    <property type="entry name" value="Aldo_ket_red"/>
    <property type="match status" value="1"/>
</dbReference>
<dbReference type="EMBL" id="JAZHXI010000003">
    <property type="protein sequence ID" value="KAL2073585.1"/>
    <property type="molecule type" value="Genomic_DNA"/>
</dbReference>
<dbReference type="CDD" id="cd19075">
    <property type="entry name" value="AKR_AKR7A1-5"/>
    <property type="match status" value="1"/>
</dbReference>
<dbReference type="Gene3D" id="3.20.20.100">
    <property type="entry name" value="NADP-dependent oxidoreductase domain"/>
    <property type="match status" value="1"/>
</dbReference>
<dbReference type="PANTHER" id="PTHR43364:SF4">
    <property type="entry name" value="NAD(P)-LINKED OXIDOREDUCTASE SUPERFAMILY PROTEIN"/>
    <property type="match status" value="1"/>
</dbReference>
<keyword evidence="4" id="KW-1185">Reference proteome</keyword>
<evidence type="ECO:0000313" key="4">
    <source>
        <dbReference type="Proteomes" id="UP001595075"/>
    </source>
</evidence>
<dbReference type="InterPro" id="IPR023210">
    <property type="entry name" value="NADP_OxRdtase_dom"/>
</dbReference>